<accession>M5RTQ5</accession>
<dbReference type="Proteomes" id="UP000011991">
    <property type="component" value="Unassembled WGS sequence"/>
</dbReference>
<proteinExistence type="predicted"/>
<sequence length="70" mass="7544">MVCFGMNDFTKDASPIDASFLFLCSILDQGSKHHSVCSGFSTSGWGSIRYRICSRSALFVSNGIDSLSPS</sequence>
<evidence type="ECO:0000313" key="1">
    <source>
        <dbReference type="EMBL" id="EMI22680.1"/>
    </source>
</evidence>
<gene>
    <name evidence="1" type="ORF">RMSM_00393</name>
</gene>
<organism evidence="1 2">
    <name type="scientific">Rhodopirellula maiorica SM1</name>
    <dbReference type="NCBI Taxonomy" id="1265738"/>
    <lineage>
        <taxon>Bacteria</taxon>
        <taxon>Pseudomonadati</taxon>
        <taxon>Planctomycetota</taxon>
        <taxon>Planctomycetia</taxon>
        <taxon>Pirellulales</taxon>
        <taxon>Pirellulaceae</taxon>
        <taxon>Novipirellula</taxon>
    </lineage>
</organism>
<reference evidence="1 2" key="1">
    <citation type="journal article" date="2013" name="Mar. Genomics">
        <title>Expression of sulfatases in Rhodopirellula baltica and the diversity of sulfatases in the genus Rhodopirellula.</title>
        <authorList>
            <person name="Wegner C.E."/>
            <person name="Richter-Heitmann T."/>
            <person name="Klindworth A."/>
            <person name="Klockow C."/>
            <person name="Richter M."/>
            <person name="Achstetter T."/>
            <person name="Glockner F.O."/>
            <person name="Harder J."/>
        </authorList>
    </citation>
    <scope>NUCLEOTIDE SEQUENCE [LARGE SCALE GENOMIC DNA]</scope>
    <source>
        <strain evidence="1 2">SM1</strain>
    </source>
</reference>
<protein>
    <submittedName>
        <fullName evidence="1">Uncharacterized protein</fullName>
    </submittedName>
</protein>
<dbReference type="AlphaFoldDB" id="M5RTQ5"/>
<evidence type="ECO:0000313" key="2">
    <source>
        <dbReference type="Proteomes" id="UP000011991"/>
    </source>
</evidence>
<comment type="caution">
    <text evidence="1">The sequence shown here is derived from an EMBL/GenBank/DDBJ whole genome shotgun (WGS) entry which is preliminary data.</text>
</comment>
<dbReference type="EMBL" id="ANOG01000057">
    <property type="protein sequence ID" value="EMI22680.1"/>
    <property type="molecule type" value="Genomic_DNA"/>
</dbReference>
<name>M5RTQ5_9BACT</name>
<keyword evidence="2" id="KW-1185">Reference proteome</keyword>
<dbReference type="PATRIC" id="fig|1265738.3.peg.395"/>